<dbReference type="Proteomes" id="UP000247811">
    <property type="component" value="Unassembled WGS sequence"/>
</dbReference>
<dbReference type="NCBIfam" id="TIGR02292">
    <property type="entry name" value="ygfB_yecA"/>
    <property type="match status" value="1"/>
</dbReference>
<comment type="caution">
    <text evidence="1">The sequence shown here is derived from an EMBL/GenBank/DDBJ whole genome shotgun (WGS) entry which is preliminary data.</text>
</comment>
<reference evidence="1 2" key="1">
    <citation type="submission" date="2018-05" db="EMBL/GenBank/DDBJ databases">
        <title>Genomic Encyclopedia of Type Strains, Phase IV (KMG-IV): sequencing the most valuable type-strain genomes for metagenomic binning, comparative biology and taxonomic classification.</title>
        <authorList>
            <person name="Goeker M."/>
        </authorList>
    </citation>
    <scope>NUCLEOTIDE SEQUENCE [LARGE SCALE GENOMIC DNA]</scope>
    <source>
        <strain evidence="1 2">DSM 566</strain>
    </source>
</reference>
<organism evidence="1 2">
    <name type="scientific">Sphaerotilus hippei</name>
    <dbReference type="NCBI Taxonomy" id="744406"/>
    <lineage>
        <taxon>Bacteria</taxon>
        <taxon>Pseudomonadati</taxon>
        <taxon>Pseudomonadota</taxon>
        <taxon>Betaproteobacteria</taxon>
        <taxon>Burkholderiales</taxon>
        <taxon>Sphaerotilaceae</taxon>
        <taxon>Sphaerotilus</taxon>
    </lineage>
</organism>
<dbReference type="OrthoDB" id="570299at2"/>
<evidence type="ECO:0008006" key="3">
    <source>
        <dbReference type="Google" id="ProtNLM"/>
    </source>
</evidence>
<dbReference type="EMBL" id="QJJS01000001">
    <property type="protein sequence ID" value="PXW99237.1"/>
    <property type="molecule type" value="Genomic_DNA"/>
</dbReference>
<dbReference type="Gene3D" id="1.20.120.740">
    <property type="entry name" value="YgfB uncharacterised protein family UPF0149, PF03695"/>
    <property type="match status" value="1"/>
</dbReference>
<evidence type="ECO:0000313" key="2">
    <source>
        <dbReference type="Proteomes" id="UP000247811"/>
    </source>
</evidence>
<gene>
    <name evidence="1" type="ORF">C7444_10166</name>
</gene>
<dbReference type="SUPFAM" id="SSF101327">
    <property type="entry name" value="YgfB-like"/>
    <property type="match status" value="1"/>
</dbReference>
<dbReference type="Pfam" id="PF03695">
    <property type="entry name" value="UPF0149"/>
    <property type="match status" value="1"/>
</dbReference>
<name>A0A318H5K4_9BURK</name>
<dbReference type="RefSeq" id="WP_110398833.1">
    <property type="nucleotide sequence ID" value="NZ_QJJS01000001.1"/>
</dbReference>
<proteinExistence type="predicted"/>
<protein>
    <recommendedName>
        <fullName evidence="3">YecA family protein</fullName>
    </recommendedName>
</protein>
<dbReference type="AlphaFoldDB" id="A0A318H5K4"/>
<keyword evidence="2" id="KW-1185">Reference proteome</keyword>
<sequence>MNYAQHNPALPLDPLTDDDLNKLEQILNGVPTESAMDLECLDGYLTGLLVSPRLPPTEAWIPLIWGGDTPEGPPFVSGKAHKRCVLLIMRLLAELDARLRHDVEAIEPMFGAAWVDDEELVDGELWCIGFLHGLSACAEQWDGHLDDAAVALALRPISLMGSDELGAEDAALIETPRQRDEWSRQVPESVVTLYRHWRP</sequence>
<dbReference type="InterPro" id="IPR011978">
    <property type="entry name" value="YgfB-like"/>
</dbReference>
<dbReference type="InterPro" id="IPR036255">
    <property type="entry name" value="YgfB-like_sf"/>
</dbReference>
<evidence type="ECO:0000313" key="1">
    <source>
        <dbReference type="EMBL" id="PXW99237.1"/>
    </source>
</evidence>
<accession>A0A318H5K4</accession>